<feature type="compositionally biased region" description="Low complexity" evidence="1">
    <location>
        <begin position="1"/>
        <end position="46"/>
    </location>
</feature>
<evidence type="ECO:0000313" key="3">
    <source>
        <dbReference type="Proteomes" id="UP001596514"/>
    </source>
</evidence>
<feature type="compositionally biased region" description="Low complexity" evidence="1">
    <location>
        <begin position="138"/>
        <end position="151"/>
    </location>
</feature>
<name>A0ABW2TGM9_9ACTN</name>
<feature type="region of interest" description="Disordered" evidence="1">
    <location>
        <begin position="120"/>
        <end position="208"/>
    </location>
</feature>
<feature type="compositionally biased region" description="Gly residues" evidence="1">
    <location>
        <begin position="56"/>
        <end position="68"/>
    </location>
</feature>
<feature type="region of interest" description="Disordered" evidence="1">
    <location>
        <begin position="1"/>
        <end position="71"/>
    </location>
</feature>
<sequence>MTSRRAVRSSPAAANSVSALTGRPRQASTSTRRTSSTAPLRSTSPARPAQSTPVASGGGPARSGGASGGSVATTATYAATTTRVIRIDVPSQRSRASMPGTYDQSPTRCACLRVITRTASGTRPPPILATPARPNPNSAAQTATRATASRTRICRDHVSRARLARPVSRGSTGQAGSWWARGRSQRSQVRPRLILAPGWSGRRRSASR</sequence>
<organism evidence="2 3">
    <name type="scientific">Streptosporangium amethystogenes subsp. fukuiense</name>
    <dbReference type="NCBI Taxonomy" id="698418"/>
    <lineage>
        <taxon>Bacteria</taxon>
        <taxon>Bacillati</taxon>
        <taxon>Actinomycetota</taxon>
        <taxon>Actinomycetes</taxon>
        <taxon>Streptosporangiales</taxon>
        <taxon>Streptosporangiaceae</taxon>
        <taxon>Streptosporangium</taxon>
    </lineage>
</organism>
<proteinExistence type="predicted"/>
<reference evidence="3" key="1">
    <citation type="journal article" date="2019" name="Int. J. Syst. Evol. Microbiol.">
        <title>The Global Catalogue of Microorganisms (GCM) 10K type strain sequencing project: providing services to taxonomists for standard genome sequencing and annotation.</title>
        <authorList>
            <consortium name="The Broad Institute Genomics Platform"/>
            <consortium name="The Broad Institute Genome Sequencing Center for Infectious Disease"/>
            <person name="Wu L."/>
            <person name="Ma J."/>
        </authorList>
    </citation>
    <scope>NUCLEOTIDE SEQUENCE [LARGE SCALE GENOMIC DNA]</scope>
    <source>
        <strain evidence="3">JCM 10083</strain>
    </source>
</reference>
<keyword evidence="3" id="KW-1185">Reference proteome</keyword>
<dbReference type="EMBL" id="JBHTEE010000001">
    <property type="protein sequence ID" value="MFC7607130.1"/>
    <property type="molecule type" value="Genomic_DNA"/>
</dbReference>
<dbReference type="RefSeq" id="WP_364154900.1">
    <property type="nucleotide sequence ID" value="NZ_JBHSIJ010000002.1"/>
</dbReference>
<gene>
    <name evidence="2" type="ORF">ACFQVD_44280</name>
</gene>
<dbReference type="Proteomes" id="UP001596514">
    <property type="component" value="Unassembled WGS sequence"/>
</dbReference>
<evidence type="ECO:0000256" key="1">
    <source>
        <dbReference type="SAM" id="MobiDB-lite"/>
    </source>
</evidence>
<accession>A0ABW2TGM9</accession>
<protein>
    <submittedName>
        <fullName evidence="2">Uncharacterized protein</fullName>
    </submittedName>
</protein>
<evidence type="ECO:0000313" key="2">
    <source>
        <dbReference type="EMBL" id="MFC7607130.1"/>
    </source>
</evidence>
<comment type="caution">
    <text evidence="2">The sequence shown here is derived from an EMBL/GenBank/DDBJ whole genome shotgun (WGS) entry which is preliminary data.</text>
</comment>